<dbReference type="OrthoDB" id="64915at2759"/>
<evidence type="ECO:0000313" key="2">
    <source>
        <dbReference type="Proteomes" id="UP001165083"/>
    </source>
</evidence>
<sequence>MEVAKLRQDLTLCWLAETLVQVLERTATQCQADKLVLVSLGDATVAAQGAALSKLANGFLRRSTALNGSSACNFEGGCYVHMKDVDELRQWRVGDDSQDTLSGKLVVVYAPCEEEAAMKHVGSIVQTVSDFWDKDKIVLLVLHNPDGLLGLEPASRVMKSSSTYHLQHFADSSTLTESDWRMSLRFAAQPLDCLRDQCGWHFVTEIVRWVPESAGTLANKEDVFGAARATMFSTINQLPFQLLLLVLRWSHFHPQLVEACAKKLQRQTQLIPQARFRRELAELERHEMQLWEDLYPVSLLEEKTTSPLKQEQIATPLFLDQSSQSEVVSSKLAPLSECSLWDTQKQFYKDQGIRAWSSGAIPFGVSSSSFLASAYARIAVDFLLSNADYVKPSFKENSPPNCFVWEAASGSCKFLHSFMLHFTELVEANDEFKRRGLVPMVIATDLSEQVLSSRRQMSCFQPYIECGKLDFALFDTNDFIHGNPSISMEWKTLELMHSQRDWRVGCDGPVALMGNYFFDSLRADIFTVATQPEDPTNDASPKRVVIQAALLDKDTLSIADMAVSLHRIENPRTEAVYEDSRLNTTLIDVLEKFTSGASASSSPISSTGLIIFPTEAFEFILTLVDRDSDNAAFPVSILAGDARFSFRDAISSAFVTTTIIDGNCGDQGKKAEPTKRVGLELPQLSPHPDCFCLPVDFEIFSLFFQHLNSNAADIFASSLLVSAPASDTFDVFFATVKPQQRNNCSVKGDNVLTTISFRQQFVRFTPGDCDLLWGMMSFDDGACCFSVDTLLALLAQTGWDFDLFAVLLWELLNRLRRRQVDVESERYQHILIDAGIKSWRTFYYMEQRTEAEIATRKIRLQLARWFYGKAKTLSVQLRYSLNILLLCCAKTELEDYESVLEVLKPWRDEAHKEVSADDVGIFYLLGVRCFLHFSLLCL</sequence>
<keyword evidence="2" id="KW-1185">Reference proteome</keyword>
<protein>
    <submittedName>
        <fullName evidence="1">Unnamed protein product</fullName>
    </submittedName>
</protein>
<name>A0A9W6TYE1_9STRA</name>
<comment type="caution">
    <text evidence="1">The sequence shown here is derived from an EMBL/GenBank/DDBJ whole genome shotgun (WGS) entry which is preliminary data.</text>
</comment>
<gene>
    <name evidence="1" type="ORF">Plil01_000893900</name>
</gene>
<evidence type="ECO:0000313" key="1">
    <source>
        <dbReference type="EMBL" id="GMF22432.1"/>
    </source>
</evidence>
<organism evidence="1 2">
    <name type="scientific">Phytophthora lilii</name>
    <dbReference type="NCBI Taxonomy" id="2077276"/>
    <lineage>
        <taxon>Eukaryota</taxon>
        <taxon>Sar</taxon>
        <taxon>Stramenopiles</taxon>
        <taxon>Oomycota</taxon>
        <taxon>Peronosporomycetes</taxon>
        <taxon>Peronosporales</taxon>
        <taxon>Peronosporaceae</taxon>
        <taxon>Phytophthora</taxon>
    </lineage>
</organism>
<proteinExistence type="predicted"/>
<dbReference type="AlphaFoldDB" id="A0A9W6TYE1"/>
<dbReference type="EMBL" id="BSXW01000441">
    <property type="protein sequence ID" value="GMF22432.1"/>
    <property type="molecule type" value="Genomic_DNA"/>
</dbReference>
<accession>A0A9W6TYE1</accession>
<dbReference type="Proteomes" id="UP001165083">
    <property type="component" value="Unassembled WGS sequence"/>
</dbReference>
<reference evidence="1" key="1">
    <citation type="submission" date="2023-04" db="EMBL/GenBank/DDBJ databases">
        <title>Phytophthora lilii NBRC 32176.</title>
        <authorList>
            <person name="Ichikawa N."/>
            <person name="Sato H."/>
            <person name="Tonouchi N."/>
        </authorList>
    </citation>
    <scope>NUCLEOTIDE SEQUENCE</scope>
    <source>
        <strain evidence="1">NBRC 32176</strain>
    </source>
</reference>